<reference evidence="7 8" key="1">
    <citation type="submission" date="2020-01" db="EMBL/GenBank/DDBJ databases">
        <title>The genomic epidemiology of tigecycline resistance gene tet(X) variants in a swine farm in China.</title>
        <authorList>
            <person name="Peng K."/>
            <person name="Li R."/>
        </authorList>
    </citation>
    <scope>NUCLEOTIDE SEQUENCE [LARGE SCALE GENOMIC DNA]</scope>
    <source>
        <strain evidence="7 8">ZN3</strain>
    </source>
</reference>
<dbReference type="Gene3D" id="3.40.640.10">
    <property type="entry name" value="Type I PLP-dependent aspartate aminotransferase-like (Major domain)"/>
    <property type="match status" value="1"/>
</dbReference>
<evidence type="ECO:0000256" key="5">
    <source>
        <dbReference type="ARBA" id="ARBA00037974"/>
    </source>
</evidence>
<keyword evidence="4 7" id="KW-0456">Lyase</keyword>
<dbReference type="PANTHER" id="PTHR43525:SF1">
    <property type="entry name" value="PROTEIN MALY"/>
    <property type="match status" value="1"/>
</dbReference>
<evidence type="ECO:0000313" key="8">
    <source>
        <dbReference type="Proteomes" id="UP000503287"/>
    </source>
</evidence>
<dbReference type="InterPro" id="IPR004839">
    <property type="entry name" value="Aminotransferase_I/II_large"/>
</dbReference>
<evidence type="ECO:0000256" key="2">
    <source>
        <dbReference type="ARBA" id="ARBA00012224"/>
    </source>
</evidence>
<name>A0A6G6SGF3_PROVU</name>
<comment type="similarity">
    <text evidence="5">Belongs to the class-II pyridoxal-phosphate-dependent aminotransferase family. MalY/PatB cystathionine beta-lyase subfamily.</text>
</comment>
<dbReference type="EMBL" id="CP047344">
    <property type="protein sequence ID" value="QIF92816.1"/>
    <property type="molecule type" value="Genomic_DNA"/>
</dbReference>
<dbReference type="InterPro" id="IPR015421">
    <property type="entry name" value="PyrdxlP-dep_Trfase_major"/>
</dbReference>
<dbReference type="SUPFAM" id="SSF53383">
    <property type="entry name" value="PLP-dependent transferases"/>
    <property type="match status" value="1"/>
</dbReference>
<dbReference type="InterPro" id="IPR015422">
    <property type="entry name" value="PyrdxlP-dep_Trfase_small"/>
</dbReference>
<dbReference type="CDD" id="cd00609">
    <property type="entry name" value="AAT_like"/>
    <property type="match status" value="1"/>
</dbReference>
<feature type="domain" description="Aminotransferase class I/classII large" evidence="6">
    <location>
        <begin position="47"/>
        <end position="396"/>
    </location>
</feature>
<evidence type="ECO:0000256" key="4">
    <source>
        <dbReference type="ARBA" id="ARBA00023239"/>
    </source>
</evidence>
<dbReference type="PANTHER" id="PTHR43525">
    <property type="entry name" value="PROTEIN MALY"/>
    <property type="match status" value="1"/>
</dbReference>
<dbReference type="NCBIfam" id="TIGR04350">
    <property type="entry name" value="C_S_lyase_PatB"/>
    <property type="match status" value="1"/>
</dbReference>
<keyword evidence="8" id="KW-1185">Reference proteome</keyword>
<comment type="cofactor">
    <cofactor evidence="1">
        <name>pyridoxal 5'-phosphate</name>
        <dbReference type="ChEBI" id="CHEBI:597326"/>
    </cofactor>
</comment>
<keyword evidence="3" id="KW-0663">Pyridoxal phosphate</keyword>
<dbReference type="InterPro" id="IPR051798">
    <property type="entry name" value="Class-II_PLP-Dep_Aminotrans"/>
</dbReference>
<organism evidence="7 8">
    <name type="scientific">Proteus vulgaris</name>
    <dbReference type="NCBI Taxonomy" id="585"/>
    <lineage>
        <taxon>Bacteria</taxon>
        <taxon>Pseudomonadati</taxon>
        <taxon>Pseudomonadota</taxon>
        <taxon>Gammaproteobacteria</taxon>
        <taxon>Enterobacterales</taxon>
        <taxon>Morganellaceae</taxon>
        <taxon>Proteus</taxon>
    </lineage>
</organism>
<dbReference type="InterPro" id="IPR027619">
    <property type="entry name" value="C-S_lyase_PatB-like"/>
</dbReference>
<evidence type="ECO:0000259" key="6">
    <source>
        <dbReference type="Pfam" id="PF00155"/>
    </source>
</evidence>
<evidence type="ECO:0000313" key="7">
    <source>
        <dbReference type="EMBL" id="QIF92816.1"/>
    </source>
</evidence>
<accession>A0A6G6SGF3</accession>
<evidence type="ECO:0000256" key="1">
    <source>
        <dbReference type="ARBA" id="ARBA00001933"/>
    </source>
</evidence>
<dbReference type="GO" id="GO:0047804">
    <property type="term" value="F:cysteine-S-conjugate beta-lyase activity"/>
    <property type="evidence" value="ECO:0007669"/>
    <property type="project" value="UniProtKB-EC"/>
</dbReference>
<dbReference type="RefSeq" id="WP_164525911.1">
    <property type="nucleotide sequence ID" value="NZ_CP047344.1"/>
</dbReference>
<dbReference type="AlphaFoldDB" id="A0A6G6SGF3"/>
<dbReference type="InterPro" id="IPR015424">
    <property type="entry name" value="PyrdxlP-dep_Trfase"/>
</dbReference>
<gene>
    <name evidence="7" type="ORF">GTH24_02475</name>
</gene>
<dbReference type="GO" id="GO:0030170">
    <property type="term" value="F:pyridoxal phosphate binding"/>
    <property type="evidence" value="ECO:0007669"/>
    <property type="project" value="InterPro"/>
</dbReference>
<dbReference type="Proteomes" id="UP000503287">
    <property type="component" value="Chromosome"/>
</dbReference>
<dbReference type="Pfam" id="PF00155">
    <property type="entry name" value="Aminotran_1_2"/>
    <property type="match status" value="1"/>
</dbReference>
<dbReference type="EC" id="4.4.1.13" evidence="2"/>
<protein>
    <recommendedName>
        <fullName evidence="2">cysteine-S-conjugate beta-lyase</fullName>
        <ecNumber evidence="2">4.4.1.13</ecNumber>
    </recommendedName>
</protein>
<evidence type="ECO:0000256" key="3">
    <source>
        <dbReference type="ARBA" id="ARBA00022898"/>
    </source>
</evidence>
<dbReference type="Gene3D" id="3.90.1150.10">
    <property type="entry name" value="Aspartate Aminotransferase, domain 1"/>
    <property type="match status" value="1"/>
</dbReference>
<proteinExistence type="inferred from homology"/>
<sequence>MKYNFDEIIDRKDTDALNYDGWRQYIFKADKDAQFAFADNEFIRMWVADMDFSTPPEILEAIKARLDKKILGYTKVYDDEYYQIFKDWCQRHYDWEIDPREIVLSPGIIPALNRLVPLLIKEDESILIQTPSYTPFKQAGDYNSRQVIYSDLLEKDGEYSIDFVDMERKIKDKSLNIKLFILCNPQNPTGKVWTEEELIKMGKLCVENDIWMISDEIHCDLLRNGMSHTPIAKLFPYYEKIVTCMAPSKTFNLAGNLMSHIFIKNEEIKKEWLRLYDDFISPLSLVATKAAYSQCDEWLKALRNYLDDNFKLVQEFAQTHFPKANFKIPDSTYLAWINLTKYLPEDVDNQQLSLYFANKTGILLEGGNMFVSNGDNYIRINLACPRSIIEEGLERIKNAL</sequence>